<dbReference type="KEGG" id="cohn:KCTCHS21_19370"/>
<dbReference type="AlphaFoldDB" id="A0A3T1D3C6"/>
<dbReference type="Proteomes" id="UP000289856">
    <property type="component" value="Chromosome"/>
</dbReference>
<dbReference type="GO" id="GO:0004222">
    <property type="term" value="F:metalloendopeptidase activity"/>
    <property type="evidence" value="ECO:0007669"/>
    <property type="project" value="TreeGrafter"/>
</dbReference>
<dbReference type="CDD" id="cd12797">
    <property type="entry name" value="M23_peptidase"/>
    <property type="match status" value="1"/>
</dbReference>
<keyword evidence="1" id="KW-0812">Transmembrane</keyword>
<feature type="transmembrane region" description="Helical" evidence="1">
    <location>
        <begin position="136"/>
        <end position="154"/>
    </location>
</feature>
<protein>
    <recommendedName>
        <fullName evidence="2">M23ase beta-sheet core domain-containing protein</fullName>
    </recommendedName>
</protein>
<name>A0A3T1D3C6_9BACL</name>
<proteinExistence type="predicted"/>
<dbReference type="PANTHER" id="PTHR21666:SF270">
    <property type="entry name" value="MUREIN HYDROLASE ACTIVATOR ENVC"/>
    <property type="match status" value="1"/>
</dbReference>
<dbReference type="EMBL" id="AP019400">
    <property type="protein sequence ID" value="BBI32538.1"/>
    <property type="molecule type" value="Genomic_DNA"/>
</dbReference>
<dbReference type="SUPFAM" id="SSF51261">
    <property type="entry name" value="Duplicated hybrid motif"/>
    <property type="match status" value="1"/>
</dbReference>
<accession>A0A3T1D3C6</accession>
<dbReference type="PANTHER" id="PTHR21666">
    <property type="entry name" value="PEPTIDASE-RELATED"/>
    <property type="match status" value="1"/>
</dbReference>
<evidence type="ECO:0000259" key="2">
    <source>
        <dbReference type="Pfam" id="PF01551"/>
    </source>
</evidence>
<reference evidence="3 4" key="1">
    <citation type="submission" date="2019-01" db="EMBL/GenBank/DDBJ databases">
        <title>Complete genome sequence of Cohnella hallensis HS21 isolated from Korean fir (Abies koreana) rhizospheric soil.</title>
        <authorList>
            <person name="Jiang L."/>
            <person name="Kang S.W."/>
            <person name="Kim S."/>
            <person name="Jung J."/>
            <person name="Kim C.Y."/>
            <person name="Kim D.H."/>
            <person name="Kim S.W."/>
            <person name="Lee J."/>
        </authorList>
    </citation>
    <scope>NUCLEOTIDE SEQUENCE [LARGE SCALE GENOMIC DNA]</scope>
    <source>
        <strain evidence="3 4">HS21</strain>
    </source>
</reference>
<gene>
    <name evidence="3" type="ORF">KCTCHS21_19370</name>
</gene>
<dbReference type="Gene3D" id="2.70.70.10">
    <property type="entry name" value="Glucose Permease (Domain IIA)"/>
    <property type="match status" value="1"/>
</dbReference>
<evidence type="ECO:0000313" key="4">
    <source>
        <dbReference type="Proteomes" id="UP000289856"/>
    </source>
</evidence>
<evidence type="ECO:0000256" key="1">
    <source>
        <dbReference type="SAM" id="Phobius"/>
    </source>
</evidence>
<keyword evidence="4" id="KW-1185">Reference proteome</keyword>
<dbReference type="OrthoDB" id="2986589at2"/>
<dbReference type="Pfam" id="PF01551">
    <property type="entry name" value="Peptidase_M23"/>
    <property type="match status" value="1"/>
</dbReference>
<evidence type="ECO:0000313" key="3">
    <source>
        <dbReference type="EMBL" id="BBI32538.1"/>
    </source>
</evidence>
<keyword evidence="1" id="KW-1133">Transmembrane helix</keyword>
<keyword evidence="1" id="KW-0472">Membrane</keyword>
<feature type="domain" description="M23ase beta-sheet core" evidence="2">
    <location>
        <begin position="234"/>
        <end position="328"/>
    </location>
</feature>
<dbReference type="RefSeq" id="WP_130607138.1">
    <property type="nucleotide sequence ID" value="NZ_AP019400.1"/>
</dbReference>
<dbReference type="InterPro" id="IPR011055">
    <property type="entry name" value="Dup_hybrid_motif"/>
</dbReference>
<dbReference type="InterPro" id="IPR050570">
    <property type="entry name" value="Cell_wall_metabolism_enzyme"/>
</dbReference>
<dbReference type="InterPro" id="IPR016047">
    <property type="entry name" value="M23ase_b-sheet_dom"/>
</dbReference>
<organism evidence="3 4">
    <name type="scientific">Cohnella abietis</name>
    <dbReference type="NCBI Taxonomy" id="2507935"/>
    <lineage>
        <taxon>Bacteria</taxon>
        <taxon>Bacillati</taxon>
        <taxon>Bacillota</taxon>
        <taxon>Bacilli</taxon>
        <taxon>Bacillales</taxon>
        <taxon>Paenibacillaceae</taxon>
        <taxon>Cohnella</taxon>
    </lineage>
</organism>
<sequence>MQIRDNVRERRRERIEQLIGKHAMEEAKRSEIMSSEIISEEVSQTSLDDVETELPRYDSSPVQLFPDRPRQDLQHKLDTFSSDPDPELWWKEREKSMKAGQVPGWQGLKGIPSSSRRTDNPSLDTGFNFTKLLRGFSLRLVFSIVVFAAVWGWFKLDLPGSLQARSWMVGSISRDMDFQAIEAWYGDTFGGSPSFFPFSRNEVQTKEVSAVLNPNETAAPVHGRLMQSYAQNGTGVKIAAAGGSEVVAIYTGRVQQVTTEDQDGGVTILIQHENHILSVYGNLKHSVVKPNDWVKTGQQLGQLNTASKAGGKEVLYFAVQQNGKALDPADVVTFD</sequence>